<feature type="region of interest" description="Disordered" evidence="1">
    <location>
        <begin position="36"/>
        <end position="71"/>
    </location>
</feature>
<feature type="compositionally biased region" description="Low complexity" evidence="1">
    <location>
        <begin position="111"/>
        <end position="125"/>
    </location>
</feature>
<evidence type="ECO:0000313" key="3">
    <source>
        <dbReference type="Proteomes" id="UP000178043"/>
    </source>
</evidence>
<evidence type="ECO:0000313" key="2">
    <source>
        <dbReference type="EMBL" id="OGN41259.1"/>
    </source>
</evidence>
<dbReference type="AlphaFoldDB" id="A0A1F8HVV6"/>
<sequence>MLKLHNYNIILPKYLEIVKKKGSSFVFSALGGWDKEKKENSAKKIAVGSEDEAEGGCGGNSASPEPKRSPAALLVQSRVPQKSFLFLLEEKIGRAQIRKCEENFFAGWRASASGGGAERQSSQSGFSSKKVRILTKRHRI</sequence>
<protein>
    <submittedName>
        <fullName evidence="2">Uncharacterized protein</fullName>
    </submittedName>
</protein>
<evidence type="ECO:0000256" key="1">
    <source>
        <dbReference type="SAM" id="MobiDB-lite"/>
    </source>
</evidence>
<comment type="caution">
    <text evidence="2">The sequence shown here is derived from an EMBL/GenBank/DDBJ whole genome shotgun (WGS) entry which is preliminary data.</text>
</comment>
<dbReference type="Proteomes" id="UP000178043">
    <property type="component" value="Unassembled WGS sequence"/>
</dbReference>
<gene>
    <name evidence="2" type="ORF">A2606_03000</name>
</gene>
<name>A0A1F8HVV6_9BACT</name>
<dbReference type="EMBL" id="MGLG01000021">
    <property type="protein sequence ID" value="OGN41259.1"/>
    <property type="molecule type" value="Genomic_DNA"/>
</dbReference>
<proteinExistence type="predicted"/>
<feature type="region of interest" description="Disordered" evidence="1">
    <location>
        <begin position="111"/>
        <end position="140"/>
    </location>
</feature>
<accession>A0A1F8HVV6</accession>
<organism evidence="2 3">
    <name type="scientific">Candidatus Yanofskybacteria bacterium RIFOXYD1_FULL_42_10</name>
    <dbReference type="NCBI Taxonomy" id="1802718"/>
    <lineage>
        <taxon>Bacteria</taxon>
        <taxon>Candidatus Yanofskyibacteriota</taxon>
    </lineage>
</organism>
<feature type="compositionally biased region" description="Basic residues" evidence="1">
    <location>
        <begin position="129"/>
        <end position="140"/>
    </location>
</feature>
<reference evidence="2 3" key="1">
    <citation type="journal article" date="2016" name="Nat. Commun.">
        <title>Thousands of microbial genomes shed light on interconnected biogeochemical processes in an aquifer system.</title>
        <authorList>
            <person name="Anantharaman K."/>
            <person name="Brown C.T."/>
            <person name="Hug L.A."/>
            <person name="Sharon I."/>
            <person name="Castelle C.J."/>
            <person name="Probst A.J."/>
            <person name="Thomas B.C."/>
            <person name="Singh A."/>
            <person name="Wilkins M.J."/>
            <person name="Karaoz U."/>
            <person name="Brodie E.L."/>
            <person name="Williams K.H."/>
            <person name="Hubbard S.S."/>
            <person name="Banfield J.F."/>
        </authorList>
    </citation>
    <scope>NUCLEOTIDE SEQUENCE [LARGE SCALE GENOMIC DNA]</scope>
</reference>